<evidence type="ECO:0000313" key="2">
    <source>
        <dbReference type="EMBL" id="GIG84994.1"/>
    </source>
</evidence>
<evidence type="ECO:0000313" key="3">
    <source>
        <dbReference type="Proteomes" id="UP000630097"/>
    </source>
</evidence>
<keyword evidence="3" id="KW-1185">Reference proteome</keyword>
<proteinExistence type="predicted"/>
<organism evidence="2 3">
    <name type="scientific">Planotetraspora kaengkrachanensis</name>
    <dbReference type="NCBI Taxonomy" id="575193"/>
    <lineage>
        <taxon>Bacteria</taxon>
        <taxon>Bacillati</taxon>
        <taxon>Actinomycetota</taxon>
        <taxon>Actinomycetes</taxon>
        <taxon>Streptosporangiales</taxon>
        <taxon>Streptosporangiaceae</taxon>
        <taxon>Planotetraspora</taxon>
    </lineage>
</organism>
<feature type="region of interest" description="Disordered" evidence="1">
    <location>
        <begin position="1"/>
        <end position="22"/>
    </location>
</feature>
<gene>
    <name evidence="2" type="ORF">Pka01_81210</name>
</gene>
<name>A0A8J3Q144_9ACTN</name>
<protein>
    <submittedName>
        <fullName evidence="2">Uncharacterized protein</fullName>
    </submittedName>
</protein>
<reference evidence="2 3" key="1">
    <citation type="submission" date="2021-01" db="EMBL/GenBank/DDBJ databases">
        <title>Whole genome shotgun sequence of Planotetraspora kaengkrachanensis NBRC 104272.</title>
        <authorList>
            <person name="Komaki H."/>
            <person name="Tamura T."/>
        </authorList>
    </citation>
    <scope>NUCLEOTIDE SEQUENCE [LARGE SCALE GENOMIC DNA]</scope>
    <source>
        <strain evidence="2 3">NBRC 104272</strain>
    </source>
</reference>
<evidence type="ECO:0000256" key="1">
    <source>
        <dbReference type="SAM" id="MobiDB-lite"/>
    </source>
</evidence>
<accession>A0A8J3Q144</accession>
<sequence length="47" mass="4896">MARWAALAGRKGAEGDDGFEAVGEVGGAAEELAEQVARGMRLEPPLR</sequence>
<dbReference type="RefSeq" id="WP_203888248.1">
    <property type="nucleotide sequence ID" value="NZ_BAABHH010000045.1"/>
</dbReference>
<comment type="caution">
    <text evidence="2">The sequence shown here is derived from an EMBL/GenBank/DDBJ whole genome shotgun (WGS) entry which is preliminary data.</text>
</comment>
<dbReference type="Proteomes" id="UP000630097">
    <property type="component" value="Unassembled WGS sequence"/>
</dbReference>
<dbReference type="EMBL" id="BONV01000066">
    <property type="protein sequence ID" value="GIG84994.1"/>
    <property type="molecule type" value="Genomic_DNA"/>
</dbReference>
<dbReference type="AlphaFoldDB" id="A0A8J3Q144"/>